<accession>A0A834SLK2</accession>
<organism evidence="2 3">
    <name type="scientific">Senna tora</name>
    <dbReference type="NCBI Taxonomy" id="362788"/>
    <lineage>
        <taxon>Eukaryota</taxon>
        <taxon>Viridiplantae</taxon>
        <taxon>Streptophyta</taxon>
        <taxon>Embryophyta</taxon>
        <taxon>Tracheophyta</taxon>
        <taxon>Spermatophyta</taxon>
        <taxon>Magnoliopsida</taxon>
        <taxon>eudicotyledons</taxon>
        <taxon>Gunneridae</taxon>
        <taxon>Pentapetalae</taxon>
        <taxon>rosids</taxon>
        <taxon>fabids</taxon>
        <taxon>Fabales</taxon>
        <taxon>Fabaceae</taxon>
        <taxon>Caesalpinioideae</taxon>
        <taxon>Cassia clade</taxon>
        <taxon>Senna</taxon>
    </lineage>
</organism>
<proteinExistence type="predicted"/>
<evidence type="ECO:0000313" key="2">
    <source>
        <dbReference type="EMBL" id="KAF7805962.1"/>
    </source>
</evidence>
<gene>
    <name evidence="2" type="ORF">G2W53_038123</name>
    <name evidence="1" type="ORF">G2W53_044752</name>
</gene>
<name>A0A834SLK2_9FABA</name>
<comment type="caution">
    <text evidence="2">The sequence shown here is derived from an EMBL/GenBank/DDBJ whole genome shotgun (WGS) entry which is preliminary data.</text>
</comment>
<reference evidence="2" key="1">
    <citation type="submission" date="2020-09" db="EMBL/GenBank/DDBJ databases">
        <title>Genome-Enabled Discovery of Anthraquinone Biosynthesis in Senna tora.</title>
        <authorList>
            <person name="Kang S.-H."/>
            <person name="Pandey R.P."/>
            <person name="Lee C.-M."/>
            <person name="Sim J.-S."/>
            <person name="Jeong J.-T."/>
            <person name="Choi B.-S."/>
            <person name="Jung M."/>
            <person name="Ginzburg D."/>
            <person name="Zhao K."/>
            <person name="Won S.Y."/>
            <person name="Oh T.-J."/>
            <person name="Yu Y."/>
            <person name="Kim N.-H."/>
            <person name="Lee O.R."/>
            <person name="Lee T.-H."/>
            <person name="Bashyal P."/>
            <person name="Kim T.-S."/>
            <person name="Lee W.-H."/>
            <person name="Kawkins C."/>
            <person name="Kim C.-K."/>
            <person name="Kim J.S."/>
            <person name="Ahn B.O."/>
            <person name="Rhee S.Y."/>
            <person name="Sohng J.K."/>
        </authorList>
    </citation>
    <scope>NUCLEOTIDE SEQUENCE</scope>
    <source>
        <tissue evidence="2">Leaf</tissue>
    </source>
</reference>
<protein>
    <submittedName>
        <fullName evidence="2">Uncharacterized protein</fullName>
    </submittedName>
</protein>
<keyword evidence="3" id="KW-1185">Reference proteome</keyword>
<evidence type="ECO:0000313" key="3">
    <source>
        <dbReference type="Proteomes" id="UP000634136"/>
    </source>
</evidence>
<dbReference type="EMBL" id="JAAIUW010000184">
    <property type="protein sequence ID" value="KAF7800744.1"/>
    <property type="molecule type" value="Genomic_DNA"/>
</dbReference>
<dbReference type="AlphaFoldDB" id="A0A834SLK2"/>
<dbReference type="EMBL" id="JAAIUW010000012">
    <property type="protein sequence ID" value="KAF7805962.1"/>
    <property type="molecule type" value="Genomic_DNA"/>
</dbReference>
<dbReference type="Proteomes" id="UP000634136">
    <property type="component" value="Unassembled WGS sequence"/>
</dbReference>
<evidence type="ECO:0000313" key="1">
    <source>
        <dbReference type="EMBL" id="KAF7800744.1"/>
    </source>
</evidence>
<sequence length="20" mass="2470">MDGMEGTETYEMMMRAWERD</sequence>